<geneLocation type="plasmid" evidence="1 2">
    <name>unnamed1</name>
</geneLocation>
<reference evidence="1 2" key="1">
    <citation type="submission" date="2021-01" db="EMBL/GenBank/DDBJ databases">
        <title>Whole genome sequence of Paenibacillus sonchi LMG 24727 for comparative genomics.</title>
        <authorList>
            <person name="Lee G."/>
            <person name="Kim M.-J."/>
            <person name="Lim K."/>
            <person name="Shin J.-H."/>
        </authorList>
    </citation>
    <scope>NUCLEOTIDE SEQUENCE [LARGE SCALE GENOMIC DNA]</scope>
    <source>
        <strain evidence="1 2">LMG 24727</strain>
        <plasmid evidence="1 2">unnamed1</plasmid>
    </source>
</reference>
<keyword evidence="2" id="KW-1185">Reference proteome</keyword>
<dbReference type="Proteomes" id="UP000595841">
    <property type="component" value="Plasmid unnamed1"/>
</dbReference>
<keyword evidence="1" id="KW-0614">Plasmid</keyword>
<evidence type="ECO:0000313" key="1">
    <source>
        <dbReference type="EMBL" id="QQZ64548.1"/>
    </source>
</evidence>
<evidence type="ECO:0000313" key="2">
    <source>
        <dbReference type="Proteomes" id="UP000595841"/>
    </source>
</evidence>
<dbReference type="KEGG" id="pson:JI735_34505"/>
<gene>
    <name evidence="1" type="ORF">JI735_34505</name>
</gene>
<protein>
    <submittedName>
        <fullName evidence="1">Uncharacterized protein</fullName>
    </submittedName>
</protein>
<organism evidence="1 2">
    <name type="scientific">Paenibacillus sonchi</name>
    <dbReference type="NCBI Taxonomy" id="373687"/>
    <lineage>
        <taxon>Bacteria</taxon>
        <taxon>Bacillati</taxon>
        <taxon>Bacillota</taxon>
        <taxon>Bacilli</taxon>
        <taxon>Bacillales</taxon>
        <taxon>Paenibacillaceae</taxon>
        <taxon>Paenibacillus</taxon>
        <taxon>Paenibacillus sonchi group</taxon>
    </lineage>
</organism>
<proteinExistence type="predicted"/>
<dbReference type="RefSeq" id="WP_039832845.1">
    <property type="nucleotide sequence ID" value="NZ_CP068596.1"/>
</dbReference>
<sequence length="221" mass="25520">MPRFTYQEFVFFCEAFQTLNHFDFDPEEVLSKHEEGRGRLHIYECLYRDNNNYKTIVELTYDGDDIAWGIGDGWGDADDELSALYDALLILKGEEGSESRIQALIEGSRFDGLTVEQALVSDERGAHLLGVEIRSPGESRSVRMLACHLSSCEFELLRFMIKLEPGRTAYEWESYTPNQPMRLTQSVKVRGNQLVGESMCWYLVYVTDADSYMMLRQQLHK</sequence>
<name>A0A974PJD1_9BACL</name>
<dbReference type="EMBL" id="CP068596">
    <property type="protein sequence ID" value="QQZ64548.1"/>
    <property type="molecule type" value="Genomic_DNA"/>
</dbReference>
<dbReference type="AlphaFoldDB" id="A0A974PJD1"/>
<accession>A0A974PJD1</accession>